<keyword evidence="4" id="KW-1185">Reference proteome</keyword>
<feature type="transmembrane region" description="Helical" evidence="1">
    <location>
        <begin position="104"/>
        <end position="125"/>
    </location>
</feature>
<dbReference type="InterPro" id="IPR052173">
    <property type="entry name" value="Beta-lactam_resp_regulator"/>
</dbReference>
<proteinExistence type="predicted"/>
<keyword evidence="1" id="KW-0812">Transmembrane</keyword>
<name>A0ABR6KFD3_9BACT</name>
<dbReference type="PANTHER" id="PTHR34978">
    <property type="entry name" value="POSSIBLE SENSOR-TRANSDUCER PROTEIN BLAR"/>
    <property type="match status" value="1"/>
</dbReference>
<feature type="transmembrane region" description="Helical" evidence="1">
    <location>
        <begin position="6"/>
        <end position="22"/>
    </location>
</feature>
<evidence type="ECO:0000313" key="3">
    <source>
        <dbReference type="EMBL" id="MBB4620205.1"/>
    </source>
</evidence>
<gene>
    <name evidence="3" type="ORF">GGQ57_000079</name>
</gene>
<comment type="caution">
    <text evidence="3">The sequence shown here is derived from an EMBL/GenBank/DDBJ whole genome shotgun (WGS) entry which is preliminary data.</text>
</comment>
<dbReference type="Proteomes" id="UP000533637">
    <property type="component" value="Unassembled WGS sequence"/>
</dbReference>
<dbReference type="Pfam" id="PF05569">
    <property type="entry name" value="Peptidase_M56"/>
    <property type="match status" value="1"/>
</dbReference>
<dbReference type="CDD" id="cd07341">
    <property type="entry name" value="M56_BlaR1_MecR1_like"/>
    <property type="match status" value="1"/>
</dbReference>
<keyword evidence="1" id="KW-1133">Transmembrane helix</keyword>
<feature type="transmembrane region" description="Helical" evidence="1">
    <location>
        <begin position="279"/>
        <end position="298"/>
    </location>
</feature>
<sequence length="563" mass="64142">MGTLLLYILKSTVCLILFYLGFKALLSNDTFFRFNRWVLLGGMSICMLLPAIKIKTAEPLLIQQPLIHLEEMIMGERATSAVLPGAVSETMVTPAVEPAMAIDWGQVLFLVYLAGVLVCLAVTLLSFRKMFVLIRSGRQLRQGRYTLILTPDAVSPFSWGRYIILSEDDYGKYPDEILTHEKIHLKSRHSVDLLFMEVILWLHWFNPAAWLLKRELKDIHEYQADKGVLAQGIDATKYQLLLVKKAVGSSLYTLANSFNHSKIKKRITMMLKGKSNNWARLKLLLLVPVGLIVLNAFARPEVNRQLETLIQSKDKDTPPEEQQDLKEFFKTELDKYVNDTVITASADKTSAFLKKNTNMYELFMNANSVVLLNYDKMLSIEELPPVLQEQFASQKKNGKPVSFYFKQDINTPKEKVDRTLEMVKEAFQQQQATVGTDKAPFLLFEDSKHHMLFSTEKKKIQAPSDNKNVLPPPPPPHPDGTITFKYKSGKEDQDILFYARHAQRGKGLEGRIDKIYSDDISTVTITLFKKAPDGLLEGVQDILKDKIKYDVEYIVQRKESIGS</sequence>
<feature type="domain" description="Peptidase M56" evidence="2">
    <location>
        <begin position="14"/>
        <end position="270"/>
    </location>
</feature>
<dbReference type="PANTHER" id="PTHR34978:SF3">
    <property type="entry name" value="SLR0241 PROTEIN"/>
    <property type="match status" value="1"/>
</dbReference>
<keyword evidence="1" id="KW-0472">Membrane</keyword>
<evidence type="ECO:0000259" key="2">
    <source>
        <dbReference type="Pfam" id="PF05569"/>
    </source>
</evidence>
<evidence type="ECO:0000313" key="4">
    <source>
        <dbReference type="Proteomes" id="UP000533637"/>
    </source>
</evidence>
<feature type="transmembrane region" description="Helical" evidence="1">
    <location>
        <begin position="34"/>
        <end position="52"/>
    </location>
</feature>
<protein>
    <submittedName>
        <fullName evidence="3">Beta-lactamase regulating signal transducer with metallopeptidase domain</fullName>
    </submittedName>
</protein>
<dbReference type="EMBL" id="JACHOC010000001">
    <property type="protein sequence ID" value="MBB4620205.1"/>
    <property type="molecule type" value="Genomic_DNA"/>
</dbReference>
<evidence type="ECO:0000256" key="1">
    <source>
        <dbReference type="SAM" id="Phobius"/>
    </source>
</evidence>
<reference evidence="3 4" key="1">
    <citation type="submission" date="2020-08" db="EMBL/GenBank/DDBJ databases">
        <title>Genomic Encyclopedia of Type Strains, Phase IV (KMG-IV): sequencing the most valuable type-strain genomes for metagenomic binning, comparative biology and taxonomic classification.</title>
        <authorList>
            <person name="Goeker M."/>
        </authorList>
    </citation>
    <scope>NUCLEOTIDE SEQUENCE [LARGE SCALE GENOMIC DNA]</scope>
    <source>
        <strain evidence="3 4">DSM 102983</strain>
    </source>
</reference>
<dbReference type="RefSeq" id="WP_183668226.1">
    <property type="nucleotide sequence ID" value="NZ_BMPB01000006.1"/>
</dbReference>
<dbReference type="InterPro" id="IPR008756">
    <property type="entry name" value="Peptidase_M56"/>
</dbReference>
<accession>A0ABR6KFD3</accession>
<organism evidence="3 4">
    <name type="scientific">Parabacteroides faecis</name>
    <dbReference type="NCBI Taxonomy" id="1217282"/>
    <lineage>
        <taxon>Bacteria</taxon>
        <taxon>Pseudomonadati</taxon>
        <taxon>Bacteroidota</taxon>
        <taxon>Bacteroidia</taxon>
        <taxon>Bacteroidales</taxon>
        <taxon>Tannerellaceae</taxon>
        <taxon>Parabacteroides</taxon>
    </lineage>
</organism>